<proteinExistence type="predicted"/>
<feature type="transmembrane region" description="Helical" evidence="1">
    <location>
        <begin position="12"/>
        <end position="45"/>
    </location>
</feature>
<evidence type="ECO:0000313" key="3">
    <source>
        <dbReference type="Proteomes" id="UP001240984"/>
    </source>
</evidence>
<keyword evidence="1" id="KW-1133">Transmembrane helix</keyword>
<name>A0ABT9MRP2_9ACTN</name>
<keyword evidence="1" id="KW-0812">Transmembrane</keyword>
<keyword evidence="1" id="KW-0472">Membrane</keyword>
<dbReference type="RefSeq" id="WP_306829073.1">
    <property type="nucleotide sequence ID" value="NZ_JAUSRA010000001.1"/>
</dbReference>
<sequence>MSKVINTKSPVFWVVVFAGAVLPTLALHGIAQVVATLLVVAFVVTGFVLARRQQRAATAAEPR</sequence>
<protein>
    <submittedName>
        <fullName evidence="2">Uncharacterized protein</fullName>
    </submittedName>
</protein>
<accession>A0ABT9MRP2</accession>
<reference evidence="2 3" key="1">
    <citation type="submission" date="2023-07" db="EMBL/GenBank/DDBJ databases">
        <title>Sequencing the genomes of 1000 actinobacteria strains.</title>
        <authorList>
            <person name="Klenk H.-P."/>
        </authorList>
    </citation>
    <scope>NUCLEOTIDE SEQUENCE [LARGE SCALE GENOMIC DNA]</scope>
    <source>
        <strain evidence="2 3">DSM 44710</strain>
    </source>
</reference>
<organism evidence="2 3">
    <name type="scientific">Catenuloplanes nepalensis</name>
    <dbReference type="NCBI Taxonomy" id="587533"/>
    <lineage>
        <taxon>Bacteria</taxon>
        <taxon>Bacillati</taxon>
        <taxon>Actinomycetota</taxon>
        <taxon>Actinomycetes</taxon>
        <taxon>Micromonosporales</taxon>
        <taxon>Micromonosporaceae</taxon>
        <taxon>Catenuloplanes</taxon>
    </lineage>
</organism>
<comment type="caution">
    <text evidence="2">The sequence shown here is derived from an EMBL/GenBank/DDBJ whole genome shotgun (WGS) entry which is preliminary data.</text>
</comment>
<evidence type="ECO:0000256" key="1">
    <source>
        <dbReference type="SAM" id="Phobius"/>
    </source>
</evidence>
<gene>
    <name evidence="2" type="ORF">J2S43_002478</name>
</gene>
<dbReference type="Proteomes" id="UP001240984">
    <property type="component" value="Unassembled WGS sequence"/>
</dbReference>
<dbReference type="EMBL" id="JAUSRA010000001">
    <property type="protein sequence ID" value="MDP9793966.1"/>
    <property type="molecule type" value="Genomic_DNA"/>
</dbReference>
<keyword evidence="3" id="KW-1185">Reference proteome</keyword>
<evidence type="ECO:0000313" key="2">
    <source>
        <dbReference type="EMBL" id="MDP9793966.1"/>
    </source>
</evidence>